<feature type="region of interest" description="Disordered" evidence="1">
    <location>
        <begin position="1"/>
        <end position="86"/>
    </location>
</feature>
<sequence>MANKSREGNLREEDGNENVTRDSEEYVTFAEVDDENVEEVNKLQQDESIEDEAQSQKHPQTLPSRAAETPTLNESPKSAKKFKKDNVTALLKQSMEKREKRAKARKKENISRNQNLQKMIPYFTSLCQCTNLPEKCHPHIST</sequence>
<keyword evidence="3" id="KW-1185">Reference proteome</keyword>
<dbReference type="EMBL" id="OV651821">
    <property type="protein sequence ID" value="CAH1115119.1"/>
    <property type="molecule type" value="Genomic_DNA"/>
</dbReference>
<name>A0A9P0DAV3_9CUCU</name>
<reference evidence="2" key="1">
    <citation type="submission" date="2022-01" db="EMBL/GenBank/DDBJ databases">
        <authorList>
            <person name="King R."/>
        </authorList>
    </citation>
    <scope>NUCLEOTIDE SEQUENCE</scope>
</reference>
<dbReference type="OrthoDB" id="6752564at2759"/>
<dbReference type="AlphaFoldDB" id="A0A9P0DAV3"/>
<proteinExistence type="predicted"/>
<evidence type="ECO:0000313" key="3">
    <source>
        <dbReference type="Proteomes" id="UP001153636"/>
    </source>
</evidence>
<evidence type="ECO:0000313" key="2">
    <source>
        <dbReference type="EMBL" id="CAH1115119.1"/>
    </source>
</evidence>
<evidence type="ECO:0000256" key="1">
    <source>
        <dbReference type="SAM" id="MobiDB-lite"/>
    </source>
</evidence>
<dbReference type="Proteomes" id="UP001153636">
    <property type="component" value="Chromosome 9"/>
</dbReference>
<feature type="compositionally biased region" description="Basic and acidic residues" evidence="1">
    <location>
        <begin position="1"/>
        <end position="24"/>
    </location>
</feature>
<protein>
    <submittedName>
        <fullName evidence="2">Uncharacterized protein</fullName>
    </submittedName>
</protein>
<organism evidence="2 3">
    <name type="scientific">Psylliodes chrysocephalus</name>
    <dbReference type="NCBI Taxonomy" id="3402493"/>
    <lineage>
        <taxon>Eukaryota</taxon>
        <taxon>Metazoa</taxon>
        <taxon>Ecdysozoa</taxon>
        <taxon>Arthropoda</taxon>
        <taxon>Hexapoda</taxon>
        <taxon>Insecta</taxon>
        <taxon>Pterygota</taxon>
        <taxon>Neoptera</taxon>
        <taxon>Endopterygota</taxon>
        <taxon>Coleoptera</taxon>
        <taxon>Polyphaga</taxon>
        <taxon>Cucujiformia</taxon>
        <taxon>Chrysomeloidea</taxon>
        <taxon>Chrysomelidae</taxon>
        <taxon>Galerucinae</taxon>
        <taxon>Alticini</taxon>
        <taxon>Psylliodes</taxon>
    </lineage>
</organism>
<feature type="region of interest" description="Disordered" evidence="1">
    <location>
        <begin position="94"/>
        <end position="113"/>
    </location>
</feature>
<accession>A0A9P0DAV3</accession>
<gene>
    <name evidence="2" type="ORF">PSYICH_LOCUS15313</name>
</gene>